<evidence type="ECO:0000259" key="4">
    <source>
        <dbReference type="Pfam" id="PF01494"/>
    </source>
</evidence>
<dbReference type="PANTHER" id="PTHR43476:SF4">
    <property type="entry name" value="BLR0106 PROTEIN"/>
    <property type="match status" value="1"/>
</dbReference>
<feature type="region of interest" description="Disordered" evidence="3">
    <location>
        <begin position="413"/>
        <end position="447"/>
    </location>
</feature>
<evidence type="ECO:0000256" key="3">
    <source>
        <dbReference type="SAM" id="MobiDB-lite"/>
    </source>
</evidence>
<dbReference type="Gene3D" id="3.20.20.70">
    <property type="entry name" value="Aldolase class I"/>
    <property type="match status" value="1"/>
</dbReference>
<protein>
    <recommendedName>
        <fullName evidence="4">FAD-binding domain-containing protein</fullName>
    </recommendedName>
</protein>
<comment type="caution">
    <text evidence="5">The sequence shown here is derived from an EMBL/GenBank/DDBJ whole genome shotgun (WGS) entry which is preliminary data.</text>
</comment>
<keyword evidence="2" id="KW-0520">NAD</keyword>
<dbReference type="SUPFAM" id="SSF51395">
    <property type="entry name" value="FMN-linked oxidoreductases"/>
    <property type="match status" value="1"/>
</dbReference>
<dbReference type="EMBL" id="BAABDD010000013">
    <property type="protein sequence ID" value="GAA3748673.1"/>
    <property type="molecule type" value="Genomic_DNA"/>
</dbReference>
<dbReference type="Gene3D" id="3.50.50.60">
    <property type="entry name" value="FAD/NAD(P)-binding domain"/>
    <property type="match status" value="1"/>
</dbReference>
<dbReference type="RefSeq" id="WP_344972160.1">
    <property type="nucleotide sequence ID" value="NZ_BAABDD010000013.1"/>
</dbReference>
<dbReference type="Pfam" id="PF01494">
    <property type="entry name" value="FAD_binding_3"/>
    <property type="match status" value="1"/>
</dbReference>
<accession>A0ABP7FV71</accession>
<name>A0ABP7FV71_9ACTN</name>
<organism evidence="5 6">
    <name type="scientific">Salinactinospora qingdaonensis</name>
    <dbReference type="NCBI Taxonomy" id="702744"/>
    <lineage>
        <taxon>Bacteria</taxon>
        <taxon>Bacillati</taxon>
        <taxon>Actinomycetota</taxon>
        <taxon>Actinomycetes</taxon>
        <taxon>Streptosporangiales</taxon>
        <taxon>Nocardiopsidaceae</taxon>
        <taxon>Salinactinospora</taxon>
    </lineage>
</organism>
<evidence type="ECO:0000313" key="5">
    <source>
        <dbReference type="EMBL" id="GAA3748673.1"/>
    </source>
</evidence>
<reference evidence="6" key="1">
    <citation type="journal article" date="2019" name="Int. J. Syst. Evol. Microbiol.">
        <title>The Global Catalogue of Microorganisms (GCM) 10K type strain sequencing project: providing services to taxonomists for standard genome sequencing and annotation.</title>
        <authorList>
            <consortium name="The Broad Institute Genomics Platform"/>
            <consortium name="The Broad Institute Genome Sequencing Center for Infectious Disease"/>
            <person name="Wu L."/>
            <person name="Ma J."/>
        </authorList>
    </citation>
    <scope>NUCLEOTIDE SEQUENCE [LARGE SCALE GENOMIC DNA]</scope>
    <source>
        <strain evidence="6">JCM 17137</strain>
    </source>
</reference>
<dbReference type="InterPro" id="IPR002938">
    <property type="entry name" value="FAD-bd"/>
</dbReference>
<gene>
    <name evidence="5" type="ORF">GCM10022402_29890</name>
</gene>
<dbReference type="Proteomes" id="UP001500908">
    <property type="component" value="Unassembled WGS sequence"/>
</dbReference>
<keyword evidence="1" id="KW-0560">Oxidoreductase</keyword>
<feature type="domain" description="FAD-binding" evidence="4">
    <location>
        <begin position="3"/>
        <end position="312"/>
    </location>
</feature>
<sequence length="618" mass="66857">MRVDIIGGGPAGLFLAGLLRRNGTADDVRLFERHAADASRGWGVVFPEGALDALERADPAAHAAVTAAGTSWSLVDIRYRSTRRLVNGNGFHGVPRDALLGVLRDTAADLGVSLHFGHRVHSLAEHAGADLVVGADGVHSVVRREHEEVFRPRVDHSPFRYAWFGVDRVFPYFTYIFRETRWGLFQGYCYPSGSRWSSMIVHVSQQTWERSGLASMDTHAAARLCEEIFAEDLDGGAILSDGLPWARFPNLECRTWHHGNTVLIGDAAHTAHWSIGSGTRLAIEDAIALAGELGDTTRPLAEALARFEESRRGTVARFQRASRLSAWYFENIDRYLGFEPIQFAYQLMARSWRITHGDIARRDPRFAAEFDGWFHTRATGEPTQIAPAPAFAPVRIGSLRLPNRVVTTEGASGSGLVITEPTPPVPSAPTGPASTDPEAIPPAAPESSPACIRLPLTDMPGAYHDLVKRAVAEGYAMAMLDLAESPLTELLEQPPLRPLAELAAHWPHDAPIAAALAVGAAADPATESQQAVTLVRSLAEGGVKVVLLEAPRSIAAPTPREWDARVVRVADAVRNETGVAVIVDGGTHSLDQVDTVVAAGWADLCVLRCPPEPTEQEI</sequence>
<dbReference type="InterPro" id="IPR013785">
    <property type="entry name" value="Aldolase_TIM"/>
</dbReference>
<evidence type="ECO:0000256" key="2">
    <source>
        <dbReference type="ARBA" id="ARBA00023027"/>
    </source>
</evidence>
<proteinExistence type="predicted"/>
<dbReference type="Gene3D" id="3.30.9.20">
    <property type="match status" value="1"/>
</dbReference>
<dbReference type="PANTHER" id="PTHR43476">
    <property type="entry name" value="3-(3-HYDROXY-PHENYL)PROPIONATE/3-HYDROXYCINNAMIC ACID HYDROXYLASE"/>
    <property type="match status" value="1"/>
</dbReference>
<dbReference type="PRINTS" id="PR00420">
    <property type="entry name" value="RNGMNOXGNASE"/>
</dbReference>
<evidence type="ECO:0000256" key="1">
    <source>
        <dbReference type="ARBA" id="ARBA00023002"/>
    </source>
</evidence>
<dbReference type="SUPFAM" id="SSF51905">
    <property type="entry name" value="FAD/NAD(P)-binding domain"/>
    <property type="match status" value="1"/>
</dbReference>
<dbReference type="InterPro" id="IPR036188">
    <property type="entry name" value="FAD/NAD-bd_sf"/>
</dbReference>
<evidence type="ECO:0000313" key="6">
    <source>
        <dbReference type="Proteomes" id="UP001500908"/>
    </source>
</evidence>
<keyword evidence="6" id="KW-1185">Reference proteome</keyword>
<dbReference type="InterPro" id="IPR050631">
    <property type="entry name" value="PheA/TfdB_FAD_monoxygenase"/>
</dbReference>